<protein>
    <submittedName>
        <fullName evidence="2">Uncharacterized protein</fullName>
    </submittedName>
</protein>
<evidence type="ECO:0000313" key="2">
    <source>
        <dbReference type="EMBL" id="KAI1704614.1"/>
    </source>
</evidence>
<dbReference type="EMBL" id="JAKKPZ010000065">
    <property type="protein sequence ID" value="KAI1704614.1"/>
    <property type="molecule type" value="Genomic_DNA"/>
</dbReference>
<accession>A0AAD4MTY7</accession>
<sequence>MAQTPFFCDECHMDLDDSNVRNHISVMHLNYFPFKCFACKRKGINHETLTKEQMFEHTSNVHVGNVMDVRLFMDREDELNAAVENCRRPSAEQVSLNDSKHAMRQVFIALGDTLTDSRNNSIENEVTSTEIKQESDNVEVHESTTNDNIGEDTELNVQHNSVVAATGRAPRRKRNNISRNLVGSPERSHPKRNLLDVQNTTKELMAEIKSCENRVKKLEEKYAKRRRESLKMKQSAGPASDASSLPAQRSSEMHQISANNLNGNKNENGECYTMDKRERHIDRFTFGLNLTAPSARSGEAPERQQLCKFIHFYRDRFLKPTTSAQAVLDVPNDPAQKMKVAIEKIKSIWINISSGSARFETSTGLMYDCRRCRPLCNICQHCQHMSNLRQSEADVRGCVAHISYYTYEGDGHESIQKKFEKFSRDFHSIARLWANGRVEADFREYDSKVLPVSDFCDGLFSQDRSILACNQLEIQLANNWPFSVVTNAAHHCNQLILKETRRDQRLHYRLLDALYERKIPQHVEVTLNLCFKVCTNEFLEELNKRFRRSKEQNFKLTLLFPKWAHPDTRGMRNEHGLWLTTTTQTSPKEDRDSVMIVQHTLSEADNLD</sequence>
<comment type="caution">
    <text evidence="2">The sequence shown here is derived from an EMBL/GenBank/DDBJ whole genome shotgun (WGS) entry which is preliminary data.</text>
</comment>
<feature type="region of interest" description="Disordered" evidence="1">
    <location>
        <begin position="226"/>
        <end position="268"/>
    </location>
</feature>
<reference evidence="2" key="1">
    <citation type="submission" date="2022-01" db="EMBL/GenBank/DDBJ databases">
        <title>Genome Sequence Resource for Two Populations of Ditylenchus destructor, the Migratory Endoparasitic Phytonematode.</title>
        <authorList>
            <person name="Zhang H."/>
            <person name="Lin R."/>
            <person name="Xie B."/>
        </authorList>
    </citation>
    <scope>NUCLEOTIDE SEQUENCE</scope>
    <source>
        <strain evidence="2">BazhouSP</strain>
    </source>
</reference>
<name>A0AAD4MTY7_9BILA</name>
<keyword evidence="3" id="KW-1185">Reference proteome</keyword>
<feature type="region of interest" description="Disordered" evidence="1">
    <location>
        <begin position="168"/>
        <end position="197"/>
    </location>
</feature>
<organism evidence="2 3">
    <name type="scientific">Ditylenchus destructor</name>
    <dbReference type="NCBI Taxonomy" id="166010"/>
    <lineage>
        <taxon>Eukaryota</taxon>
        <taxon>Metazoa</taxon>
        <taxon>Ecdysozoa</taxon>
        <taxon>Nematoda</taxon>
        <taxon>Chromadorea</taxon>
        <taxon>Rhabditida</taxon>
        <taxon>Tylenchina</taxon>
        <taxon>Tylenchomorpha</taxon>
        <taxon>Sphaerularioidea</taxon>
        <taxon>Anguinidae</taxon>
        <taxon>Anguininae</taxon>
        <taxon>Ditylenchus</taxon>
    </lineage>
</organism>
<evidence type="ECO:0000256" key="1">
    <source>
        <dbReference type="SAM" id="MobiDB-lite"/>
    </source>
</evidence>
<gene>
    <name evidence="2" type="ORF">DdX_14110</name>
</gene>
<proteinExistence type="predicted"/>
<dbReference type="Proteomes" id="UP001201812">
    <property type="component" value="Unassembled WGS sequence"/>
</dbReference>
<feature type="compositionally biased region" description="Low complexity" evidence="1">
    <location>
        <begin position="259"/>
        <end position="268"/>
    </location>
</feature>
<dbReference type="AlphaFoldDB" id="A0AAD4MTY7"/>
<evidence type="ECO:0000313" key="3">
    <source>
        <dbReference type="Proteomes" id="UP001201812"/>
    </source>
</evidence>
<feature type="compositionally biased region" description="Polar residues" evidence="1">
    <location>
        <begin position="241"/>
        <end position="258"/>
    </location>
</feature>